<comment type="similarity">
    <text evidence="1">Belongs to the helicase family. UvrD subfamily.</text>
</comment>
<dbReference type="GO" id="GO:0043138">
    <property type="term" value="F:3'-5' DNA helicase activity"/>
    <property type="evidence" value="ECO:0007669"/>
    <property type="project" value="UniProtKB-EC"/>
</dbReference>
<keyword evidence="6" id="KW-0347">Helicase</keyword>
<evidence type="ECO:0000256" key="2">
    <source>
        <dbReference type="ARBA" id="ARBA00022722"/>
    </source>
</evidence>
<evidence type="ECO:0000256" key="14">
    <source>
        <dbReference type="ARBA" id="ARBA00048988"/>
    </source>
</evidence>
<keyword evidence="7" id="KW-0269">Exonuclease</keyword>
<evidence type="ECO:0000256" key="9">
    <source>
        <dbReference type="ARBA" id="ARBA00023125"/>
    </source>
</evidence>
<evidence type="ECO:0000256" key="8">
    <source>
        <dbReference type="ARBA" id="ARBA00022840"/>
    </source>
</evidence>
<dbReference type="InterPro" id="IPR038726">
    <property type="entry name" value="PDDEXK_AddAB-type"/>
</dbReference>
<dbReference type="Pfam" id="PF13361">
    <property type="entry name" value="UvrD_C"/>
    <property type="match status" value="1"/>
</dbReference>
<evidence type="ECO:0000256" key="7">
    <source>
        <dbReference type="ARBA" id="ARBA00022839"/>
    </source>
</evidence>
<evidence type="ECO:0000259" key="15">
    <source>
        <dbReference type="PROSITE" id="PS51198"/>
    </source>
</evidence>
<dbReference type="InterPro" id="IPR027417">
    <property type="entry name" value="P-loop_NTPase"/>
</dbReference>
<dbReference type="PANTHER" id="PTHR11070:SF59">
    <property type="entry name" value="DNA 3'-5' HELICASE"/>
    <property type="match status" value="1"/>
</dbReference>
<dbReference type="Pfam" id="PF12705">
    <property type="entry name" value="PDDEXK_1"/>
    <property type="match status" value="1"/>
</dbReference>
<dbReference type="GO" id="GO:0004527">
    <property type="term" value="F:exonuclease activity"/>
    <property type="evidence" value="ECO:0007669"/>
    <property type="project" value="UniProtKB-KW"/>
</dbReference>
<evidence type="ECO:0000256" key="5">
    <source>
        <dbReference type="ARBA" id="ARBA00022801"/>
    </source>
</evidence>
<keyword evidence="8" id="KW-0067">ATP-binding</keyword>
<keyword evidence="2" id="KW-0540">Nuclease</keyword>
<keyword evidence="10" id="KW-0234">DNA repair</keyword>
<evidence type="ECO:0000256" key="12">
    <source>
        <dbReference type="ARBA" id="ARBA00034617"/>
    </source>
</evidence>
<evidence type="ECO:0000256" key="10">
    <source>
        <dbReference type="ARBA" id="ARBA00023204"/>
    </source>
</evidence>
<comment type="catalytic activity">
    <reaction evidence="14">
        <text>ATP + H2O = ADP + phosphate + H(+)</text>
        <dbReference type="Rhea" id="RHEA:13065"/>
        <dbReference type="ChEBI" id="CHEBI:15377"/>
        <dbReference type="ChEBI" id="CHEBI:15378"/>
        <dbReference type="ChEBI" id="CHEBI:30616"/>
        <dbReference type="ChEBI" id="CHEBI:43474"/>
        <dbReference type="ChEBI" id="CHEBI:456216"/>
        <dbReference type="EC" id="5.6.2.4"/>
    </reaction>
</comment>
<dbReference type="EC" id="5.6.2.4" evidence="13"/>
<dbReference type="GO" id="GO:0005829">
    <property type="term" value="C:cytosol"/>
    <property type="evidence" value="ECO:0007669"/>
    <property type="project" value="TreeGrafter"/>
</dbReference>
<evidence type="ECO:0000256" key="11">
    <source>
        <dbReference type="ARBA" id="ARBA00023235"/>
    </source>
</evidence>
<dbReference type="GO" id="GO:0003677">
    <property type="term" value="F:DNA binding"/>
    <property type="evidence" value="ECO:0007669"/>
    <property type="project" value="UniProtKB-KW"/>
</dbReference>
<dbReference type="InterPro" id="IPR014016">
    <property type="entry name" value="UvrD-like_ATP-bd"/>
</dbReference>
<dbReference type="GO" id="GO:0005524">
    <property type="term" value="F:ATP binding"/>
    <property type="evidence" value="ECO:0007669"/>
    <property type="project" value="UniProtKB-KW"/>
</dbReference>
<dbReference type="SUPFAM" id="SSF52540">
    <property type="entry name" value="P-loop containing nucleoside triphosphate hydrolases"/>
    <property type="match status" value="1"/>
</dbReference>
<gene>
    <name evidence="17" type="ORF">UFOPK2275_00358</name>
</gene>
<evidence type="ECO:0000259" key="16">
    <source>
        <dbReference type="PROSITE" id="PS51217"/>
    </source>
</evidence>
<dbReference type="InterPro" id="IPR014017">
    <property type="entry name" value="DNA_helicase_UvrD-like_C"/>
</dbReference>
<accession>A0A6J6LCT6</accession>
<evidence type="ECO:0000256" key="6">
    <source>
        <dbReference type="ARBA" id="ARBA00022806"/>
    </source>
</evidence>
<dbReference type="PROSITE" id="PS51198">
    <property type="entry name" value="UVRD_HELICASE_ATP_BIND"/>
    <property type="match status" value="1"/>
</dbReference>
<keyword evidence="5" id="KW-0378">Hydrolase</keyword>
<dbReference type="Gene3D" id="1.10.486.10">
    <property type="entry name" value="PCRA, domain 4"/>
    <property type="match status" value="1"/>
</dbReference>
<keyword evidence="3" id="KW-0547">Nucleotide-binding</keyword>
<protein>
    <recommendedName>
        <fullName evidence="13">DNA 3'-5' helicase</fullName>
        <ecNumber evidence="13">5.6.2.4</ecNumber>
    </recommendedName>
</protein>
<evidence type="ECO:0000313" key="17">
    <source>
        <dbReference type="EMBL" id="CAB4658319.1"/>
    </source>
</evidence>
<keyword evidence="4" id="KW-0227">DNA damage</keyword>
<dbReference type="InterPro" id="IPR011604">
    <property type="entry name" value="PDDEXK-like_dom_sf"/>
</dbReference>
<dbReference type="AlphaFoldDB" id="A0A6J6LCT6"/>
<keyword evidence="9" id="KW-0238">DNA-binding</keyword>
<dbReference type="Gene3D" id="3.40.50.300">
    <property type="entry name" value="P-loop containing nucleotide triphosphate hydrolases"/>
    <property type="match status" value="2"/>
</dbReference>
<evidence type="ECO:0000256" key="4">
    <source>
        <dbReference type="ARBA" id="ARBA00022763"/>
    </source>
</evidence>
<dbReference type="EMBL" id="CAEZWQ010000024">
    <property type="protein sequence ID" value="CAB4658319.1"/>
    <property type="molecule type" value="Genomic_DNA"/>
</dbReference>
<proteinExistence type="inferred from homology"/>
<name>A0A6J6LCT6_9ZZZZ</name>
<dbReference type="PANTHER" id="PTHR11070">
    <property type="entry name" value="UVRD / RECB / PCRA DNA HELICASE FAMILY MEMBER"/>
    <property type="match status" value="1"/>
</dbReference>
<feature type="domain" description="UvrD-like helicase C-terminal" evidence="16">
    <location>
        <begin position="316"/>
        <end position="617"/>
    </location>
</feature>
<dbReference type="PROSITE" id="PS51217">
    <property type="entry name" value="UVRD_HELICASE_CTER"/>
    <property type="match status" value="1"/>
</dbReference>
<dbReference type="Gene3D" id="1.10.10.160">
    <property type="match status" value="1"/>
</dbReference>
<organism evidence="17">
    <name type="scientific">freshwater metagenome</name>
    <dbReference type="NCBI Taxonomy" id="449393"/>
    <lineage>
        <taxon>unclassified sequences</taxon>
        <taxon>metagenomes</taxon>
        <taxon>ecological metagenomes</taxon>
    </lineage>
</organism>
<evidence type="ECO:0000256" key="1">
    <source>
        <dbReference type="ARBA" id="ARBA00009922"/>
    </source>
</evidence>
<keyword evidence="11" id="KW-0413">Isomerase</keyword>
<dbReference type="Pfam" id="PF00580">
    <property type="entry name" value="UvrD-helicase"/>
    <property type="match status" value="1"/>
</dbReference>
<comment type="catalytic activity">
    <reaction evidence="12">
        <text>Couples ATP hydrolysis with the unwinding of duplex DNA by translocating in the 3'-5' direction.</text>
        <dbReference type="EC" id="5.6.2.4"/>
    </reaction>
</comment>
<dbReference type="Gene3D" id="3.90.320.10">
    <property type="match status" value="1"/>
</dbReference>
<dbReference type="GO" id="GO:0000725">
    <property type="term" value="P:recombinational repair"/>
    <property type="evidence" value="ECO:0007669"/>
    <property type="project" value="TreeGrafter"/>
</dbReference>
<sequence>MSTANFNLVRGTSKKAEPKLSADQSAAIAHRRSPLVVQGGPGTGKTTVLIEAALARINDGQSPDSILLLTFGRERASELRDAIALRTTKTMFEPLARTFHSLAFSILKMKADKGDPEPILLSGPEQESYIKELLKGDIEDGYKEWPEDLHAALTTNGFARELRDLILRASERGIGPAQLEQLGTVEGEKYWFAAAKFWQRYLNSMVMREISATDAKMRIDPSELVSRATLHLNNNPDVLAKLRARFSTIMVDEFQESDPAQRALLAALVGADVIICADADSAVGRFRGADPDGLAAALDPYRAREIILTTVYRSGRKIFDTGLAFALEMPGSHITRKRSCGNENSGTVAVHRFRSGAEEAAFIAHQFRSAHLREGISYSEMAVILRSPGLTASALRRAFSYVGIPVASELQALAGNPAIAPFLLLARVAIKQQPLNLDTAERLLMSELGGADSISLRRIRRAMIAARADGDERSGTQLLLDAISDGDIAIEGADSVMRVHELLEKARAVARNKSALADDLLWAIWSNAVASDGQKLSDAWRNQSLRPGVRGAAADRDLDAMMQLFESAARYSERFPLSGPAAFIAEIATEDIAGDVITAKGVRPDFVEILTVHSAKGREWELVAIAGLQEGTWPNLKQRSSLLGAERLVERQRNPDIPRDQLDVIAANGLMQDEERLFHVALSRAKGSLFITAVQRDDEEPSKFFNDIEDLFKLPESTEEPDGDSGAHVEELTFTEVPRPITAPALVAELRSQLLGENAATAAAILKAMSENGVKLASTDSWIGSVALSTDAPVIDPDKEVVVSPSSAESFEECGVKWFLQNSGGTDGDSTAQVLGSAIHAFAATMVQEPGTTKEELISNLQSSWKLIDPDSGWVSASHLENAVEMLEKFVEYHVNTTRTVVDAEIKFDVKLGRARIKGSVDRLEVEADGSLFIVDFKTGGTAISVKDAKENLQLASYQLGIAEGGFTQGVISAGAELVYLGTSTAGATIRSQHGIVVDEIKSKLNEIGEGMGAATFFATVNKRCKGCPVRKSCPVQSDGRTVIS</sequence>
<evidence type="ECO:0000256" key="13">
    <source>
        <dbReference type="ARBA" id="ARBA00034808"/>
    </source>
</evidence>
<feature type="domain" description="UvrD-like helicase ATP-binding" evidence="15">
    <location>
        <begin position="18"/>
        <end position="315"/>
    </location>
</feature>
<dbReference type="GO" id="GO:0033202">
    <property type="term" value="C:DNA helicase complex"/>
    <property type="evidence" value="ECO:0007669"/>
    <property type="project" value="TreeGrafter"/>
</dbReference>
<dbReference type="InterPro" id="IPR000212">
    <property type="entry name" value="DNA_helicase_UvrD/REP"/>
</dbReference>
<dbReference type="InterPro" id="IPR013986">
    <property type="entry name" value="DExx_box_DNA_helicase_dom_sf"/>
</dbReference>
<evidence type="ECO:0000256" key="3">
    <source>
        <dbReference type="ARBA" id="ARBA00022741"/>
    </source>
</evidence>
<reference evidence="17" key="1">
    <citation type="submission" date="2020-05" db="EMBL/GenBank/DDBJ databases">
        <authorList>
            <person name="Chiriac C."/>
            <person name="Salcher M."/>
            <person name="Ghai R."/>
            <person name="Kavagutti S V."/>
        </authorList>
    </citation>
    <scope>NUCLEOTIDE SEQUENCE</scope>
</reference>